<dbReference type="EMBL" id="JBHSLA010000001">
    <property type="protein sequence ID" value="MFC5193885.1"/>
    <property type="molecule type" value="Genomic_DNA"/>
</dbReference>
<reference evidence="4" key="1">
    <citation type="journal article" date="2019" name="Int. J. Syst. Evol. Microbiol.">
        <title>The Global Catalogue of Microorganisms (GCM) 10K type strain sequencing project: providing services to taxonomists for standard genome sequencing and annotation.</title>
        <authorList>
            <consortium name="The Broad Institute Genomics Platform"/>
            <consortium name="The Broad Institute Genome Sequencing Center for Infectious Disease"/>
            <person name="Wu L."/>
            <person name="Ma J."/>
        </authorList>
    </citation>
    <scope>NUCLEOTIDE SEQUENCE [LARGE SCALE GENOMIC DNA]</scope>
    <source>
        <strain evidence="4">JCM 17978</strain>
    </source>
</reference>
<organism evidence="3 4">
    <name type="scientific">Bizionia hallyeonensis</name>
    <dbReference type="NCBI Taxonomy" id="1123757"/>
    <lineage>
        <taxon>Bacteria</taxon>
        <taxon>Pseudomonadati</taxon>
        <taxon>Bacteroidota</taxon>
        <taxon>Flavobacteriia</taxon>
        <taxon>Flavobacteriales</taxon>
        <taxon>Flavobacteriaceae</taxon>
        <taxon>Bizionia</taxon>
    </lineage>
</organism>
<feature type="chain" id="PRO_5045535193" evidence="2">
    <location>
        <begin position="22"/>
        <end position="640"/>
    </location>
</feature>
<keyword evidence="1 2" id="KW-0732">Signal</keyword>
<name>A0ABW0C3N0_9FLAO</name>
<dbReference type="NCBIfam" id="TIGR04183">
    <property type="entry name" value="Por_Secre_tail"/>
    <property type="match status" value="1"/>
</dbReference>
<dbReference type="NCBIfam" id="NF033708">
    <property type="entry name" value="T9SS_Cterm_ChiA"/>
    <property type="match status" value="1"/>
</dbReference>
<comment type="caution">
    <text evidence="3">The sequence shown here is derived from an EMBL/GenBank/DDBJ whole genome shotgun (WGS) entry which is preliminary data.</text>
</comment>
<dbReference type="InterPro" id="IPR026444">
    <property type="entry name" value="Secre_tail"/>
</dbReference>
<dbReference type="RefSeq" id="WP_376858099.1">
    <property type="nucleotide sequence ID" value="NZ_JBHSLA010000001.1"/>
</dbReference>
<evidence type="ECO:0000256" key="2">
    <source>
        <dbReference type="SAM" id="SignalP"/>
    </source>
</evidence>
<gene>
    <name evidence="3" type="ORF">ACFPH8_00960</name>
</gene>
<keyword evidence="4" id="KW-1185">Reference proteome</keyword>
<sequence>MNLKPTIMFCVLLCACFFANAQIVNTGVLKISTNSNVYFEEEYTNTVAGNHVSNGNLYLNNSFINHGATSATAGTTYFKSASNNFLNLSGSAANAHFYNLEIDITPEGLKGVTVADDFLLQVTNALNLKSGDLRLTGEAQLVQEHSGVDANTINSGKLILDQQGTVSPFQYDYWSSPVNNGGTFSFMGGKFDGTDSSLNPFNPTQIGFTTDREGLPSSVDGSGNVTTALSISSRWLYKYARESGAYSEWIRLNSGSILNPGEGYTMKGANASGPEQNYVFYGAPNNGDYTFPITVGQEILLGNPYPSALDATKFITDNDGVLEALYFWVDGGSTSHILSDYLGGYSIRNKTGGSIPSIPSPLISGIGTSGTVGIPSQYVPVGKGFFIKSIGSGDIIFNNSQRFFKLEEARLNVNDKYIRIGYEDPEGFHRQLLLGFMPDSSADLNYNPGYDAIQMMSRDDDMFFIIEEDETKRYAIQGVDGFSEFLEFPIGLVISETGSHHLMLDDVENFEETIYLKDNVLDTTYNLTEADFEINLPAGFYSDRFSIVFQPAETLSTPEVELDKTLVFYNGQNQIVVSNPNNIEITGVEIYNILGQHILSVTKNLTNQNKVLIPFNESTGVYMVVLKTNNAQKSTKILKY</sequence>
<proteinExistence type="predicted"/>
<dbReference type="Proteomes" id="UP001596162">
    <property type="component" value="Unassembled WGS sequence"/>
</dbReference>
<evidence type="ECO:0000313" key="3">
    <source>
        <dbReference type="EMBL" id="MFC5193885.1"/>
    </source>
</evidence>
<accession>A0ABW0C3N0</accession>
<feature type="signal peptide" evidence="2">
    <location>
        <begin position="1"/>
        <end position="21"/>
    </location>
</feature>
<evidence type="ECO:0000313" key="4">
    <source>
        <dbReference type="Proteomes" id="UP001596162"/>
    </source>
</evidence>
<protein>
    <submittedName>
        <fullName evidence="3">T9SS sorting signal type C domain-containing protein</fullName>
    </submittedName>
</protein>
<evidence type="ECO:0000256" key="1">
    <source>
        <dbReference type="ARBA" id="ARBA00022729"/>
    </source>
</evidence>
<dbReference type="PROSITE" id="PS51257">
    <property type="entry name" value="PROKAR_LIPOPROTEIN"/>
    <property type="match status" value="1"/>
</dbReference>